<proteinExistence type="predicted"/>
<protein>
    <submittedName>
        <fullName evidence="4">Rho GTPase-activating protein 26</fullName>
    </submittedName>
</protein>
<name>A0A8X6M3A0_TRICU</name>
<sequence length="83" mass="9373">SQEFFANEEVLSNSLSTSPNVHVNSGRKVRTLYACRGENEMELSFEPNEVIYNVTPSQEPGWIRGTLKGKTGLVPENYVEYFS</sequence>
<feature type="non-terminal residue" evidence="4">
    <location>
        <position position="83"/>
    </location>
</feature>
<evidence type="ECO:0000256" key="2">
    <source>
        <dbReference type="PROSITE-ProRule" id="PRU00192"/>
    </source>
</evidence>
<dbReference type="InterPro" id="IPR047234">
    <property type="entry name" value="GRAF_fam"/>
</dbReference>
<dbReference type="GO" id="GO:0005096">
    <property type="term" value="F:GTPase activator activity"/>
    <property type="evidence" value="ECO:0007669"/>
    <property type="project" value="InterPro"/>
</dbReference>
<dbReference type="Pfam" id="PF14604">
    <property type="entry name" value="SH3_9"/>
    <property type="match status" value="1"/>
</dbReference>
<dbReference type="PANTHER" id="PTHR12552">
    <property type="entry name" value="OLIGOPHRENIN 1"/>
    <property type="match status" value="1"/>
</dbReference>
<evidence type="ECO:0000313" key="5">
    <source>
        <dbReference type="Proteomes" id="UP000887116"/>
    </source>
</evidence>
<feature type="domain" description="SH3" evidence="3">
    <location>
        <begin position="24"/>
        <end position="83"/>
    </location>
</feature>
<comment type="caution">
    <text evidence="4">The sequence shown here is derived from an EMBL/GenBank/DDBJ whole genome shotgun (WGS) entry which is preliminary data.</text>
</comment>
<evidence type="ECO:0000256" key="1">
    <source>
        <dbReference type="ARBA" id="ARBA00022443"/>
    </source>
</evidence>
<dbReference type="SUPFAM" id="SSF50044">
    <property type="entry name" value="SH3-domain"/>
    <property type="match status" value="1"/>
</dbReference>
<dbReference type="FunFam" id="2.30.30.40:FF:000055">
    <property type="entry name" value="rho GTPase-activating protein 26 isoform X1"/>
    <property type="match status" value="1"/>
</dbReference>
<dbReference type="OrthoDB" id="3183924at2759"/>
<accession>A0A8X6M3A0</accession>
<evidence type="ECO:0000313" key="4">
    <source>
        <dbReference type="EMBL" id="GFR30382.1"/>
    </source>
</evidence>
<dbReference type="SMART" id="SM00326">
    <property type="entry name" value="SH3"/>
    <property type="match status" value="1"/>
</dbReference>
<dbReference type="AlphaFoldDB" id="A0A8X6M3A0"/>
<reference evidence="4" key="1">
    <citation type="submission" date="2020-07" db="EMBL/GenBank/DDBJ databases">
        <title>Multicomponent nature underlies the extraordinary mechanical properties of spider dragline silk.</title>
        <authorList>
            <person name="Kono N."/>
            <person name="Nakamura H."/>
            <person name="Mori M."/>
            <person name="Yoshida Y."/>
            <person name="Ohtoshi R."/>
            <person name="Malay A.D."/>
            <person name="Moran D.A.P."/>
            <person name="Tomita M."/>
            <person name="Numata K."/>
            <person name="Arakawa K."/>
        </authorList>
    </citation>
    <scope>NUCLEOTIDE SEQUENCE</scope>
</reference>
<keyword evidence="1 2" id="KW-0728">SH3 domain</keyword>
<dbReference type="Proteomes" id="UP000887116">
    <property type="component" value="Unassembled WGS sequence"/>
</dbReference>
<dbReference type="Gene3D" id="2.30.30.40">
    <property type="entry name" value="SH3 Domains"/>
    <property type="match status" value="1"/>
</dbReference>
<keyword evidence="5" id="KW-1185">Reference proteome</keyword>
<dbReference type="EMBL" id="BMAO01019410">
    <property type="protein sequence ID" value="GFR30382.1"/>
    <property type="molecule type" value="Genomic_DNA"/>
</dbReference>
<dbReference type="InterPro" id="IPR036028">
    <property type="entry name" value="SH3-like_dom_sf"/>
</dbReference>
<dbReference type="PANTHER" id="PTHR12552:SF1">
    <property type="entry name" value="RHO GTPASE-ACTIVATING PROTEIN GRAF"/>
    <property type="match status" value="1"/>
</dbReference>
<organism evidence="4 5">
    <name type="scientific">Trichonephila clavata</name>
    <name type="common">Joro spider</name>
    <name type="synonym">Nephila clavata</name>
    <dbReference type="NCBI Taxonomy" id="2740835"/>
    <lineage>
        <taxon>Eukaryota</taxon>
        <taxon>Metazoa</taxon>
        <taxon>Ecdysozoa</taxon>
        <taxon>Arthropoda</taxon>
        <taxon>Chelicerata</taxon>
        <taxon>Arachnida</taxon>
        <taxon>Araneae</taxon>
        <taxon>Araneomorphae</taxon>
        <taxon>Entelegynae</taxon>
        <taxon>Araneoidea</taxon>
        <taxon>Nephilidae</taxon>
        <taxon>Trichonephila</taxon>
    </lineage>
</organism>
<dbReference type="InterPro" id="IPR001452">
    <property type="entry name" value="SH3_domain"/>
</dbReference>
<gene>
    <name evidence="4" type="primary">arhgap26</name>
    <name evidence="4" type="ORF">TNCT_161041</name>
</gene>
<dbReference type="PROSITE" id="PS50002">
    <property type="entry name" value="SH3"/>
    <property type="match status" value="1"/>
</dbReference>
<evidence type="ECO:0000259" key="3">
    <source>
        <dbReference type="PROSITE" id="PS50002"/>
    </source>
</evidence>